<gene>
    <name evidence="7" type="ORF">H8E19_07800</name>
</gene>
<evidence type="ECO:0000313" key="7">
    <source>
        <dbReference type="EMBL" id="MBC8177296.1"/>
    </source>
</evidence>
<evidence type="ECO:0000256" key="5">
    <source>
        <dbReference type="ARBA" id="ARBA00023136"/>
    </source>
</evidence>
<evidence type="ECO:0000256" key="4">
    <source>
        <dbReference type="ARBA" id="ARBA00022989"/>
    </source>
</evidence>
<dbReference type="InterPro" id="IPR043428">
    <property type="entry name" value="LivM-like"/>
</dbReference>
<feature type="transmembrane region" description="Helical" evidence="6">
    <location>
        <begin position="173"/>
        <end position="190"/>
    </location>
</feature>
<dbReference type="InterPro" id="IPR001851">
    <property type="entry name" value="ABC_transp_permease"/>
</dbReference>
<dbReference type="Pfam" id="PF02653">
    <property type="entry name" value="BPD_transp_2"/>
    <property type="match status" value="1"/>
</dbReference>
<dbReference type="EMBL" id="JACNJD010000200">
    <property type="protein sequence ID" value="MBC8177296.1"/>
    <property type="molecule type" value="Genomic_DNA"/>
</dbReference>
<evidence type="ECO:0000313" key="8">
    <source>
        <dbReference type="Proteomes" id="UP000650524"/>
    </source>
</evidence>
<dbReference type="Proteomes" id="UP000650524">
    <property type="component" value="Unassembled WGS sequence"/>
</dbReference>
<keyword evidence="2" id="KW-1003">Cell membrane</keyword>
<sequence>MTPKTRDRWLTYLSVLVLLGILVLAQEYADEYQVRILNMVAIYITLAVSYNLINGVTGQFSLEPNAFVALGAYTASLLTLTPLEKGMSFIIDPCIWPLSVISIPFLPAVIIGGLVAAFFGFLMGFPVFRVRGDYLAIVTLGFGEVIRVVANNLQSVTNGPLGLKGIALYTNLWWSWGLALVTLFVINRLVKSSYGRALKAIRENELAAESMGINAFRHKLLAFTMSAFFEGMAGALLAHLITTISPMLFTFFMTFNLLIIITIGGLGSITGSVLAAIAFAWGSELLRAVEEPINILGLYTIPGIPGMRMVIFSIILIVVMIFARKGFMGRREFTWQWLFDRMHRKGIGL</sequence>
<comment type="caution">
    <text evidence="7">The sequence shown here is derived from an EMBL/GenBank/DDBJ whole genome shotgun (WGS) entry which is preliminary data.</text>
</comment>
<feature type="transmembrane region" description="Helical" evidence="6">
    <location>
        <begin position="95"/>
        <end position="122"/>
    </location>
</feature>
<dbReference type="PANTHER" id="PTHR30482:SF10">
    <property type="entry name" value="HIGH-AFFINITY BRANCHED-CHAIN AMINO ACID TRANSPORT PROTEIN BRAE"/>
    <property type="match status" value="1"/>
</dbReference>
<comment type="subcellular location">
    <subcellularLocation>
        <location evidence="1">Cell membrane</location>
        <topology evidence="1">Multi-pass membrane protein</topology>
    </subcellularLocation>
</comment>
<protein>
    <submittedName>
        <fullName evidence="7">Branched-chain amino acid ABC transporter permease</fullName>
    </submittedName>
</protein>
<evidence type="ECO:0000256" key="2">
    <source>
        <dbReference type="ARBA" id="ARBA00022475"/>
    </source>
</evidence>
<reference evidence="7 8" key="1">
    <citation type="submission" date="2020-08" db="EMBL/GenBank/DDBJ databases">
        <title>Bridging the membrane lipid divide: bacteria of the FCB group superphylum have the potential to synthesize archaeal ether lipids.</title>
        <authorList>
            <person name="Villanueva L."/>
            <person name="Von Meijenfeldt F.A.B."/>
            <person name="Westbye A.B."/>
            <person name="Yadav S."/>
            <person name="Hopmans E.C."/>
            <person name="Dutilh B.E."/>
            <person name="Sinninghe Damste J.S."/>
        </authorList>
    </citation>
    <scope>NUCLEOTIDE SEQUENCE [LARGE SCALE GENOMIC DNA]</scope>
    <source>
        <strain evidence="7">NIOZ-UU27</strain>
    </source>
</reference>
<name>A0A8J6MZJ7_9DELT</name>
<evidence type="ECO:0000256" key="6">
    <source>
        <dbReference type="SAM" id="Phobius"/>
    </source>
</evidence>
<dbReference type="PANTHER" id="PTHR30482">
    <property type="entry name" value="HIGH-AFFINITY BRANCHED-CHAIN AMINO ACID TRANSPORT SYSTEM PERMEASE"/>
    <property type="match status" value="1"/>
</dbReference>
<evidence type="ECO:0000256" key="1">
    <source>
        <dbReference type="ARBA" id="ARBA00004651"/>
    </source>
</evidence>
<dbReference type="AlphaFoldDB" id="A0A8J6MZJ7"/>
<feature type="transmembrane region" description="Helical" evidence="6">
    <location>
        <begin position="35"/>
        <end position="53"/>
    </location>
</feature>
<feature type="transmembrane region" description="Helical" evidence="6">
    <location>
        <begin position="65"/>
        <end position="83"/>
    </location>
</feature>
<feature type="transmembrane region" description="Helical" evidence="6">
    <location>
        <begin position="301"/>
        <end position="323"/>
    </location>
</feature>
<proteinExistence type="predicted"/>
<dbReference type="GO" id="GO:0015658">
    <property type="term" value="F:branched-chain amino acid transmembrane transporter activity"/>
    <property type="evidence" value="ECO:0007669"/>
    <property type="project" value="InterPro"/>
</dbReference>
<dbReference type="CDD" id="cd06581">
    <property type="entry name" value="TM_PBP1_LivM_like"/>
    <property type="match status" value="1"/>
</dbReference>
<organism evidence="7 8">
    <name type="scientific">Candidatus Desulfacyla euxinica</name>
    <dbReference type="NCBI Taxonomy" id="2841693"/>
    <lineage>
        <taxon>Bacteria</taxon>
        <taxon>Deltaproteobacteria</taxon>
        <taxon>Candidatus Desulfacyla</taxon>
    </lineage>
</organism>
<dbReference type="GO" id="GO:0005886">
    <property type="term" value="C:plasma membrane"/>
    <property type="evidence" value="ECO:0007669"/>
    <property type="project" value="UniProtKB-SubCell"/>
</dbReference>
<feature type="transmembrane region" description="Helical" evidence="6">
    <location>
        <begin position="134"/>
        <end position="153"/>
    </location>
</feature>
<keyword evidence="5 6" id="KW-0472">Membrane</keyword>
<evidence type="ECO:0000256" key="3">
    <source>
        <dbReference type="ARBA" id="ARBA00022692"/>
    </source>
</evidence>
<accession>A0A8J6MZJ7</accession>
<keyword evidence="3 6" id="KW-0812">Transmembrane</keyword>
<feature type="transmembrane region" description="Helical" evidence="6">
    <location>
        <begin position="220"/>
        <end position="241"/>
    </location>
</feature>
<keyword evidence="4 6" id="KW-1133">Transmembrane helix</keyword>